<accession>A0AAD7UNU7</accession>
<dbReference type="CDD" id="cd00200">
    <property type="entry name" value="WD40"/>
    <property type="match status" value="1"/>
</dbReference>
<dbReference type="PANTHER" id="PTHR44090">
    <property type="entry name" value="WD REPEAT-CONTAINING PROTEIN 61"/>
    <property type="match status" value="1"/>
</dbReference>
<dbReference type="InterPro" id="IPR051510">
    <property type="entry name" value="SKI8"/>
</dbReference>
<dbReference type="PROSITE" id="PS50082">
    <property type="entry name" value="WD_REPEATS_2"/>
    <property type="match status" value="4"/>
</dbReference>
<evidence type="ECO:0000256" key="3">
    <source>
        <dbReference type="PROSITE-ProRule" id="PRU00221"/>
    </source>
</evidence>
<feature type="repeat" description="WD" evidence="3">
    <location>
        <begin position="63"/>
        <end position="104"/>
    </location>
</feature>
<dbReference type="SUPFAM" id="SSF50978">
    <property type="entry name" value="WD40 repeat-like"/>
    <property type="match status" value="1"/>
</dbReference>
<evidence type="ECO:0000256" key="1">
    <source>
        <dbReference type="ARBA" id="ARBA00022574"/>
    </source>
</evidence>
<dbReference type="Proteomes" id="UP001230188">
    <property type="component" value="Unassembled WGS sequence"/>
</dbReference>
<dbReference type="InterPro" id="IPR036322">
    <property type="entry name" value="WD40_repeat_dom_sf"/>
</dbReference>
<gene>
    <name evidence="6" type="ORF">CTAYLR_002098</name>
</gene>
<feature type="repeat" description="WD" evidence="3">
    <location>
        <begin position="243"/>
        <end position="261"/>
    </location>
</feature>
<dbReference type="Pfam" id="PF12894">
    <property type="entry name" value="ANAPC4_WD40"/>
    <property type="match status" value="1"/>
</dbReference>
<dbReference type="InterPro" id="IPR001680">
    <property type="entry name" value="WD40_rpt"/>
</dbReference>
<evidence type="ECO:0000313" key="6">
    <source>
        <dbReference type="EMBL" id="KAJ8612651.1"/>
    </source>
</evidence>
<keyword evidence="7" id="KW-1185">Reference proteome</keyword>
<evidence type="ECO:0000259" key="5">
    <source>
        <dbReference type="Pfam" id="PF12894"/>
    </source>
</evidence>
<keyword evidence="2" id="KW-0677">Repeat</keyword>
<evidence type="ECO:0000256" key="4">
    <source>
        <dbReference type="SAM" id="MobiDB-lite"/>
    </source>
</evidence>
<dbReference type="InterPro" id="IPR024977">
    <property type="entry name" value="Apc4-like_WD40_dom"/>
</dbReference>
<feature type="region of interest" description="Disordered" evidence="4">
    <location>
        <begin position="325"/>
        <end position="375"/>
    </location>
</feature>
<reference evidence="6" key="1">
    <citation type="submission" date="2023-01" db="EMBL/GenBank/DDBJ databases">
        <title>Metagenome sequencing of chrysophaentin producing Chrysophaeum taylorii.</title>
        <authorList>
            <person name="Davison J."/>
            <person name="Bewley C."/>
        </authorList>
    </citation>
    <scope>NUCLEOTIDE SEQUENCE</scope>
    <source>
        <strain evidence="6">NIES-1699</strain>
    </source>
</reference>
<dbReference type="EMBL" id="JAQMWT010000044">
    <property type="protein sequence ID" value="KAJ8612651.1"/>
    <property type="molecule type" value="Genomic_DNA"/>
</dbReference>
<feature type="repeat" description="WD" evidence="3">
    <location>
        <begin position="269"/>
        <end position="300"/>
    </location>
</feature>
<feature type="domain" description="Anaphase-promoting complex subunit 4-like WD40" evidence="5">
    <location>
        <begin position="117"/>
        <end position="201"/>
    </location>
</feature>
<feature type="repeat" description="WD" evidence="3">
    <location>
        <begin position="156"/>
        <end position="187"/>
    </location>
</feature>
<evidence type="ECO:0000256" key="2">
    <source>
        <dbReference type="ARBA" id="ARBA00022737"/>
    </source>
</evidence>
<dbReference type="PANTHER" id="PTHR44090:SF1">
    <property type="entry name" value="SUPERKILLER COMPLEX PROTEIN 8"/>
    <property type="match status" value="1"/>
</dbReference>
<keyword evidence="1 3" id="KW-0853">WD repeat</keyword>
<proteinExistence type="predicted"/>
<dbReference type="InterPro" id="IPR015943">
    <property type="entry name" value="WD40/YVTN_repeat-like_dom_sf"/>
</dbReference>
<dbReference type="Gene3D" id="2.130.10.10">
    <property type="entry name" value="YVTN repeat-like/Quinoprotein amine dehydrogenase"/>
    <property type="match status" value="1"/>
</dbReference>
<dbReference type="Pfam" id="PF00400">
    <property type="entry name" value="WD40"/>
    <property type="match status" value="3"/>
</dbReference>
<comment type="caution">
    <text evidence="6">The sequence shown here is derived from an EMBL/GenBank/DDBJ whole genome shotgun (WGS) entry which is preliminary data.</text>
</comment>
<dbReference type="GO" id="GO:0016593">
    <property type="term" value="C:Cdc73/Paf1 complex"/>
    <property type="evidence" value="ECO:0007669"/>
    <property type="project" value="TreeGrafter"/>
</dbReference>
<organism evidence="6 7">
    <name type="scientific">Chrysophaeum taylorii</name>
    <dbReference type="NCBI Taxonomy" id="2483200"/>
    <lineage>
        <taxon>Eukaryota</taxon>
        <taxon>Sar</taxon>
        <taxon>Stramenopiles</taxon>
        <taxon>Ochrophyta</taxon>
        <taxon>Pelagophyceae</taxon>
        <taxon>Pelagomonadales</taxon>
        <taxon>Pelagomonadaceae</taxon>
        <taxon>Chrysophaeum</taxon>
    </lineage>
</organism>
<protein>
    <recommendedName>
        <fullName evidence="5">Anaphase-promoting complex subunit 4-like WD40 domain-containing protein</fullName>
    </recommendedName>
</protein>
<feature type="compositionally biased region" description="Acidic residues" evidence="4">
    <location>
        <begin position="349"/>
        <end position="362"/>
    </location>
</feature>
<dbReference type="SMART" id="SM00320">
    <property type="entry name" value="WD40"/>
    <property type="match status" value="7"/>
</dbReference>
<sequence>MLDINEFPALDPKRFAMEATQRCEAHAEAAWSVAWTVQDKIISGGVDETVGVRDTKLLLTHQFAGHQMGCVSVDTDARGSILATSSIDCVVRLFDLEAGQSLGEIDAGPVESWKVSVSPDGEFVAAGTHGGNINVWRLTGEKVATIDCSESFTMDVAFNADGSMLAAASLDGSVRVFDVATATRVYMAKDHKGTVRCVSWGGEGILYSSSDDTRCLAYDRKSNSFSSQFTRHTNWCCAGRACGNFLATCSADRRVNIWDIRKHDVVCCLEHHDDQIWDVAWSPDGKGLISCGDDAAIQMYAECEPPDLNLPLCYQRVLGLKPMPPAKRPRLDEEVSMEVEEPGSILLREEEEQEEEEEEEEPAPAPAPAPSGGAS</sequence>
<name>A0AAD7UNU7_9STRA</name>
<dbReference type="AlphaFoldDB" id="A0AAD7UNU7"/>
<evidence type="ECO:0000313" key="7">
    <source>
        <dbReference type="Proteomes" id="UP001230188"/>
    </source>
</evidence>